<organism evidence="1 2">
    <name type="scientific">Vibrio scophthalmi</name>
    <dbReference type="NCBI Taxonomy" id="45658"/>
    <lineage>
        <taxon>Bacteria</taxon>
        <taxon>Pseudomonadati</taxon>
        <taxon>Pseudomonadota</taxon>
        <taxon>Gammaproteobacteria</taxon>
        <taxon>Vibrionales</taxon>
        <taxon>Vibrionaceae</taxon>
        <taxon>Vibrio</taxon>
    </lineage>
</organism>
<name>A0A1C7FDM3_9VIBR</name>
<dbReference type="Proteomes" id="UP000092528">
    <property type="component" value="Chromosome 2"/>
</dbReference>
<reference evidence="1 2" key="1">
    <citation type="submission" date="2016-07" db="EMBL/GenBank/DDBJ databases">
        <title>Genome sequencing of Vibrio scophthalmi strain VS-05, an isolated from Paralichthys olivaceus.</title>
        <authorList>
            <person name="Han H.-J."/>
        </authorList>
    </citation>
    <scope>NUCLEOTIDE SEQUENCE [LARGE SCALE GENOMIC DNA]</scope>
    <source>
        <strain evidence="1 2">VS-05</strain>
    </source>
</reference>
<protein>
    <submittedName>
        <fullName evidence="1">Uncharacterized protein</fullName>
    </submittedName>
</protein>
<evidence type="ECO:0000313" key="2">
    <source>
        <dbReference type="Proteomes" id="UP000092528"/>
    </source>
</evidence>
<gene>
    <name evidence="1" type="ORF">VSVS05_03107</name>
</gene>
<dbReference type="EMBL" id="CP016415">
    <property type="protein sequence ID" value="ANU38145.1"/>
    <property type="molecule type" value="Genomic_DNA"/>
</dbReference>
<evidence type="ECO:0000313" key="1">
    <source>
        <dbReference type="EMBL" id="ANU38145.1"/>
    </source>
</evidence>
<keyword evidence="2" id="KW-1185">Reference proteome</keyword>
<dbReference type="AlphaFoldDB" id="A0A1C7FDM3"/>
<proteinExistence type="predicted"/>
<sequence>MRGSLRAGVLNAKRKDESDLNNEIKALHIKEKLESTSVIIEIPIKKPDVAVPVIEIIFEEE</sequence>
<accession>A0A1C7FDM3</accession>
<dbReference type="RefSeq" id="WP_065546070.1">
    <property type="nucleotide sequence ID" value="NZ_CP016415.1"/>
</dbReference>